<accession>A0ACB7RJ58</accession>
<name>A0ACB7RJ58_HYAAI</name>
<reference evidence="1" key="1">
    <citation type="submission" date="2020-05" db="EMBL/GenBank/DDBJ databases">
        <title>Large-scale comparative analyses of tick genomes elucidate their genetic diversity and vector capacities.</title>
        <authorList>
            <person name="Jia N."/>
            <person name="Wang J."/>
            <person name="Shi W."/>
            <person name="Du L."/>
            <person name="Sun Y."/>
            <person name="Zhan W."/>
            <person name="Jiang J."/>
            <person name="Wang Q."/>
            <person name="Zhang B."/>
            <person name="Ji P."/>
            <person name="Sakyi L.B."/>
            <person name="Cui X."/>
            <person name="Yuan T."/>
            <person name="Jiang B."/>
            <person name="Yang W."/>
            <person name="Lam T.T.-Y."/>
            <person name="Chang Q."/>
            <person name="Ding S."/>
            <person name="Wang X."/>
            <person name="Zhu J."/>
            <person name="Ruan X."/>
            <person name="Zhao L."/>
            <person name="Wei J."/>
            <person name="Que T."/>
            <person name="Du C."/>
            <person name="Cheng J."/>
            <person name="Dai P."/>
            <person name="Han X."/>
            <person name="Huang E."/>
            <person name="Gao Y."/>
            <person name="Liu J."/>
            <person name="Shao H."/>
            <person name="Ye R."/>
            <person name="Li L."/>
            <person name="Wei W."/>
            <person name="Wang X."/>
            <person name="Wang C."/>
            <person name="Yang T."/>
            <person name="Huo Q."/>
            <person name="Li W."/>
            <person name="Guo W."/>
            <person name="Chen H."/>
            <person name="Zhou L."/>
            <person name="Ni X."/>
            <person name="Tian J."/>
            <person name="Zhou Y."/>
            <person name="Sheng Y."/>
            <person name="Liu T."/>
            <person name="Pan Y."/>
            <person name="Xia L."/>
            <person name="Li J."/>
            <person name="Zhao F."/>
            <person name="Cao W."/>
        </authorList>
    </citation>
    <scope>NUCLEOTIDE SEQUENCE</scope>
    <source>
        <strain evidence="1">Hyas-2018</strain>
    </source>
</reference>
<keyword evidence="2" id="KW-1185">Reference proteome</keyword>
<sequence>MTEMRQSLERELRKEHREIKTSLDFMNKAFEDMANQLKKVETENAELKAANRSLTDECAPLRNKVTENELRITELEQYSRNRNIKGVPTTQNENLKRVLAAIGNAVNEAVSESDIEACVYQHGTLHDRILYCSFRAAQNEMPCLKKHDRNV</sequence>
<organism evidence="1 2">
    <name type="scientific">Hyalomma asiaticum</name>
    <name type="common">Tick</name>
    <dbReference type="NCBI Taxonomy" id="266040"/>
    <lineage>
        <taxon>Eukaryota</taxon>
        <taxon>Metazoa</taxon>
        <taxon>Ecdysozoa</taxon>
        <taxon>Arthropoda</taxon>
        <taxon>Chelicerata</taxon>
        <taxon>Arachnida</taxon>
        <taxon>Acari</taxon>
        <taxon>Parasitiformes</taxon>
        <taxon>Ixodida</taxon>
        <taxon>Ixodoidea</taxon>
        <taxon>Ixodidae</taxon>
        <taxon>Hyalomminae</taxon>
        <taxon>Hyalomma</taxon>
    </lineage>
</organism>
<dbReference type="EMBL" id="CM023489">
    <property type="protein sequence ID" value="KAH6922618.1"/>
    <property type="molecule type" value="Genomic_DNA"/>
</dbReference>
<proteinExistence type="predicted"/>
<evidence type="ECO:0000313" key="1">
    <source>
        <dbReference type="EMBL" id="KAH6922618.1"/>
    </source>
</evidence>
<dbReference type="Proteomes" id="UP000821845">
    <property type="component" value="Chromosome 9"/>
</dbReference>
<protein>
    <submittedName>
        <fullName evidence="1">Uncharacterized protein</fullName>
    </submittedName>
</protein>
<comment type="caution">
    <text evidence="1">The sequence shown here is derived from an EMBL/GenBank/DDBJ whole genome shotgun (WGS) entry which is preliminary data.</text>
</comment>
<evidence type="ECO:0000313" key="2">
    <source>
        <dbReference type="Proteomes" id="UP000821845"/>
    </source>
</evidence>
<gene>
    <name evidence="1" type="ORF">HPB50_017297</name>
</gene>